<comment type="cofactor">
    <cofactor evidence="1">
        <name>heme b</name>
        <dbReference type="ChEBI" id="CHEBI:60344"/>
    </cofactor>
</comment>
<keyword evidence="2" id="KW-0349">Heme</keyword>
<dbReference type="STRING" id="105984.A0A427YAP6"/>
<evidence type="ECO:0000256" key="4">
    <source>
        <dbReference type="ARBA" id="ARBA00023004"/>
    </source>
</evidence>
<dbReference type="Proteomes" id="UP000279236">
    <property type="component" value="Unassembled WGS sequence"/>
</dbReference>
<proteinExistence type="predicted"/>
<keyword evidence="7" id="KW-1185">Reference proteome</keyword>
<evidence type="ECO:0000313" key="7">
    <source>
        <dbReference type="Proteomes" id="UP000279236"/>
    </source>
</evidence>
<dbReference type="GO" id="GO:0016829">
    <property type="term" value="F:lyase activity"/>
    <property type="evidence" value="ECO:0007669"/>
    <property type="project" value="UniProtKB-KW"/>
</dbReference>
<organism evidence="6 7">
    <name type="scientific">Apiotrichum porosum</name>
    <dbReference type="NCBI Taxonomy" id="105984"/>
    <lineage>
        <taxon>Eukaryota</taxon>
        <taxon>Fungi</taxon>
        <taxon>Dikarya</taxon>
        <taxon>Basidiomycota</taxon>
        <taxon>Agaricomycotina</taxon>
        <taxon>Tremellomycetes</taxon>
        <taxon>Trichosporonales</taxon>
        <taxon>Trichosporonaceae</taxon>
        <taxon>Apiotrichum</taxon>
    </lineage>
</organism>
<evidence type="ECO:0000256" key="2">
    <source>
        <dbReference type="ARBA" id="ARBA00022617"/>
    </source>
</evidence>
<name>A0A427YAP6_9TREE</name>
<dbReference type="GO" id="GO:0046872">
    <property type="term" value="F:metal ion binding"/>
    <property type="evidence" value="ECO:0007669"/>
    <property type="project" value="UniProtKB-KW"/>
</dbReference>
<comment type="caution">
    <text evidence="6">The sequence shown here is derived from an EMBL/GenBank/DDBJ whole genome shotgun (WGS) entry which is preliminary data.</text>
</comment>
<protein>
    <submittedName>
        <fullName evidence="6">Uncharacterized protein</fullName>
    </submittedName>
</protein>
<reference evidence="6 7" key="1">
    <citation type="submission" date="2018-11" db="EMBL/GenBank/DDBJ databases">
        <title>Genome sequence of Apiotrichum porosum DSM 27194.</title>
        <authorList>
            <person name="Aliyu H."/>
            <person name="Gorte O."/>
            <person name="Ochsenreither K."/>
        </authorList>
    </citation>
    <scope>NUCLEOTIDE SEQUENCE [LARGE SCALE GENOMIC DNA]</scope>
    <source>
        <strain evidence="6 7">DSM 27194</strain>
    </source>
</reference>
<dbReference type="EMBL" id="RSCE01000001">
    <property type="protein sequence ID" value="RSH88027.1"/>
    <property type="molecule type" value="Genomic_DNA"/>
</dbReference>
<evidence type="ECO:0000256" key="5">
    <source>
        <dbReference type="ARBA" id="ARBA00023239"/>
    </source>
</evidence>
<accession>A0A427YAP6</accession>
<dbReference type="InterPro" id="IPR025702">
    <property type="entry name" value="OXD"/>
</dbReference>
<evidence type="ECO:0000313" key="6">
    <source>
        <dbReference type="EMBL" id="RSH88027.1"/>
    </source>
</evidence>
<dbReference type="RefSeq" id="XP_028480235.1">
    <property type="nucleotide sequence ID" value="XM_028616378.1"/>
</dbReference>
<evidence type="ECO:0000256" key="3">
    <source>
        <dbReference type="ARBA" id="ARBA00022723"/>
    </source>
</evidence>
<keyword evidence="3" id="KW-0479">Metal-binding</keyword>
<dbReference type="AlphaFoldDB" id="A0A427YAP6"/>
<keyword evidence="4" id="KW-0408">Iron</keyword>
<evidence type="ECO:0000256" key="1">
    <source>
        <dbReference type="ARBA" id="ARBA00001970"/>
    </source>
</evidence>
<sequence length="366" mass="39993">MTTPTIDTAICPHLRTTRTVPSRQPAAHDPQTSSAHCARWAPGQQVVLMTLGAQHGRPGHLPSSVLDTPLALVAHGGPGTYDVGTSTDAAGREARTVLAYWPSRAAFATWRSASGFDTWWNDAAREVEPGGYGWFLEVVAPTDDRMEALLGSAAGLREGAARLAPHASGPVREAGYWGASRDRLGIAQTDAVAGLEWCGDTERAKDDRDDNASGVRVKVRTRRNLCFTRSGQDWTGADDDERALYLSTLHLALQRAMDKLRDSPKMGCYSARFVRQLAPPSPGSNEWTEQDKTYGLAYFDDLASLEAWAAAEPTHLELFHGLSDYATQLKGNKKLQLWHEIFILTPDQQEYEYINCPPGTGMLASL</sequence>
<gene>
    <name evidence="6" type="ORF">EHS24_000551</name>
</gene>
<dbReference type="OrthoDB" id="3359285at2759"/>
<dbReference type="Pfam" id="PF13816">
    <property type="entry name" value="Dehydratase_hem"/>
    <property type="match status" value="1"/>
</dbReference>
<dbReference type="GeneID" id="39585094"/>
<keyword evidence="5" id="KW-0456">Lyase</keyword>